<organism evidence="1">
    <name type="scientific">Vitis vinifera</name>
    <name type="common">Grape</name>
    <dbReference type="NCBI Taxonomy" id="29760"/>
    <lineage>
        <taxon>Eukaryota</taxon>
        <taxon>Viridiplantae</taxon>
        <taxon>Streptophyta</taxon>
        <taxon>Embryophyta</taxon>
        <taxon>Tracheophyta</taxon>
        <taxon>Spermatophyta</taxon>
        <taxon>Magnoliopsida</taxon>
        <taxon>eudicotyledons</taxon>
        <taxon>Gunneridae</taxon>
        <taxon>Pentapetalae</taxon>
        <taxon>rosids</taxon>
        <taxon>Vitales</taxon>
        <taxon>Vitaceae</taxon>
        <taxon>Viteae</taxon>
        <taxon>Vitis</taxon>
    </lineage>
</organism>
<reference evidence="1" key="1">
    <citation type="journal article" date="2007" name="PLoS ONE">
        <title>The first genome sequence of an elite grapevine cultivar (Pinot noir Vitis vinifera L.): coping with a highly heterozygous genome.</title>
        <authorList>
            <person name="Velasco R."/>
            <person name="Zharkikh A."/>
            <person name="Troggio M."/>
            <person name="Cartwright D.A."/>
            <person name="Cestaro A."/>
            <person name="Pruss D."/>
            <person name="Pindo M."/>
            <person name="FitzGerald L.M."/>
            <person name="Vezzulli S."/>
            <person name="Reid J."/>
            <person name="Malacarne G."/>
            <person name="Iliev D."/>
            <person name="Coppola G."/>
            <person name="Wardell B."/>
            <person name="Micheletti D."/>
            <person name="Macalma T."/>
            <person name="Facci M."/>
            <person name="Mitchell J.T."/>
            <person name="Perazzolli M."/>
            <person name="Eldredge G."/>
            <person name="Gatto P."/>
            <person name="Oyzerski R."/>
            <person name="Moretto M."/>
            <person name="Gutin N."/>
            <person name="Stefanini M."/>
            <person name="Chen Y."/>
            <person name="Segala C."/>
            <person name="Davenport C."/>
            <person name="Dematte L."/>
            <person name="Mraz A."/>
            <person name="Battilana J."/>
            <person name="Stormo K."/>
            <person name="Costa F."/>
            <person name="Tao Q."/>
            <person name="Si-Ammour A."/>
            <person name="Harkins T."/>
            <person name="Lackey A."/>
            <person name="Perbost C."/>
            <person name="Taillon B."/>
            <person name="Stella A."/>
            <person name="Solovyev V."/>
            <person name="Fawcett J.A."/>
            <person name="Sterck L."/>
            <person name="Vandepoele K."/>
            <person name="Grando S.M."/>
            <person name="Toppo S."/>
            <person name="Moser C."/>
            <person name="Lanchbury J."/>
            <person name="Bogden R."/>
            <person name="Skolnick M."/>
            <person name="Sgaramella V."/>
            <person name="Bhatnagar S.K."/>
            <person name="Fontana P."/>
            <person name="Gutin A."/>
            <person name="Van de Peer Y."/>
            <person name="Salamini F."/>
            <person name="Viola R."/>
        </authorList>
    </citation>
    <scope>NUCLEOTIDE SEQUENCE</scope>
</reference>
<name>A5BPG3_VITVI</name>
<dbReference type="AlphaFoldDB" id="A5BPG3"/>
<dbReference type="EMBL" id="AM466555">
    <property type="protein sequence ID" value="CAN61632.1"/>
    <property type="molecule type" value="Genomic_DNA"/>
</dbReference>
<proteinExistence type="predicted"/>
<protein>
    <submittedName>
        <fullName evidence="1">Uncharacterized protein</fullName>
    </submittedName>
</protein>
<sequence length="191" mass="21426">MEELYKSNLKGKKLAADEATSPHQVHDPNIVKTKGNLGKVASNFQNGRWCSCCKRVGHTIRKCLEATIPHTGNQRDMVSNLSSQCEIEMEMMPSTNSSVDMFATLHHGMRAEHLWNDPSNMYIDFSALVNVTSGSENILDINFNYALRNDFVEVPGFQQYEETITTPCEGGDPNNTPNENDMQPFCCSLME</sequence>
<accession>A5BPG3</accession>
<gene>
    <name evidence="1" type="ORF">VITISV_038789</name>
</gene>
<evidence type="ECO:0000313" key="1">
    <source>
        <dbReference type="EMBL" id="CAN61632.1"/>
    </source>
</evidence>